<dbReference type="InterPro" id="IPR050219">
    <property type="entry name" value="DnaG_primase"/>
</dbReference>
<keyword evidence="3" id="KW-0862">Zinc</keyword>
<comment type="caution">
    <text evidence="5">The sequence shown here is derived from an EMBL/GenBank/DDBJ whole genome shotgun (WGS) entry which is preliminary data.</text>
</comment>
<keyword evidence="1" id="KW-0479">Metal-binding</keyword>
<dbReference type="InterPro" id="IPR036977">
    <property type="entry name" value="DNA_primase_Znf_CHC2"/>
</dbReference>
<dbReference type="SUPFAM" id="SSF57783">
    <property type="entry name" value="Zinc beta-ribbon"/>
    <property type="match status" value="1"/>
</dbReference>
<dbReference type="OrthoDB" id="8536512at2"/>
<gene>
    <name evidence="5" type="ORF">FHK87_12430</name>
</gene>
<feature type="domain" description="Zinc finger CHC2-type" evidence="4">
    <location>
        <begin position="31"/>
        <end position="94"/>
    </location>
</feature>
<dbReference type="Pfam" id="PF13155">
    <property type="entry name" value="Toprim_2"/>
    <property type="match status" value="1"/>
</dbReference>
<dbReference type="Pfam" id="PF01807">
    <property type="entry name" value="Zn_ribbon_DnaG"/>
    <property type="match status" value="1"/>
</dbReference>
<dbReference type="InterPro" id="IPR002694">
    <property type="entry name" value="Znf_CHC2"/>
</dbReference>
<evidence type="ECO:0000256" key="1">
    <source>
        <dbReference type="ARBA" id="ARBA00022723"/>
    </source>
</evidence>
<dbReference type="Proteomes" id="UP000315540">
    <property type="component" value="Unassembled WGS sequence"/>
</dbReference>
<dbReference type="GO" id="GO:0003677">
    <property type="term" value="F:DNA binding"/>
    <property type="evidence" value="ECO:0007669"/>
    <property type="project" value="InterPro"/>
</dbReference>
<dbReference type="Gene3D" id="3.90.580.10">
    <property type="entry name" value="Zinc finger, CHC2-type domain"/>
    <property type="match status" value="1"/>
</dbReference>
<dbReference type="GO" id="GO:0003899">
    <property type="term" value="F:DNA-directed RNA polymerase activity"/>
    <property type="evidence" value="ECO:0007669"/>
    <property type="project" value="InterPro"/>
</dbReference>
<evidence type="ECO:0000256" key="2">
    <source>
        <dbReference type="ARBA" id="ARBA00022771"/>
    </source>
</evidence>
<dbReference type="Gene3D" id="3.40.1360.10">
    <property type="match status" value="1"/>
</dbReference>
<dbReference type="GO" id="GO:0006269">
    <property type="term" value="P:DNA replication, synthesis of primer"/>
    <property type="evidence" value="ECO:0007669"/>
    <property type="project" value="TreeGrafter"/>
</dbReference>
<evidence type="ECO:0000259" key="4">
    <source>
        <dbReference type="Pfam" id="PF01807"/>
    </source>
</evidence>
<dbReference type="GO" id="GO:0008270">
    <property type="term" value="F:zinc ion binding"/>
    <property type="evidence" value="ECO:0007669"/>
    <property type="project" value="UniProtKB-KW"/>
</dbReference>
<evidence type="ECO:0000256" key="3">
    <source>
        <dbReference type="ARBA" id="ARBA00022833"/>
    </source>
</evidence>
<evidence type="ECO:0000313" key="6">
    <source>
        <dbReference type="Proteomes" id="UP000315540"/>
    </source>
</evidence>
<dbReference type="GO" id="GO:0005737">
    <property type="term" value="C:cytoplasm"/>
    <property type="evidence" value="ECO:0007669"/>
    <property type="project" value="TreeGrafter"/>
</dbReference>
<dbReference type="PANTHER" id="PTHR30313:SF2">
    <property type="entry name" value="DNA PRIMASE"/>
    <property type="match status" value="1"/>
</dbReference>
<organism evidence="5 6">
    <name type="scientific">Aquimarina algicola</name>
    <dbReference type="NCBI Taxonomy" id="2589995"/>
    <lineage>
        <taxon>Bacteria</taxon>
        <taxon>Pseudomonadati</taxon>
        <taxon>Bacteroidota</taxon>
        <taxon>Flavobacteriia</taxon>
        <taxon>Flavobacteriales</taxon>
        <taxon>Flavobacteriaceae</taxon>
        <taxon>Aquimarina</taxon>
    </lineage>
</organism>
<dbReference type="RefSeq" id="WP_140593339.1">
    <property type="nucleotide sequence ID" value="NZ_VFWZ01000003.1"/>
</dbReference>
<keyword evidence="6" id="KW-1185">Reference proteome</keyword>
<reference evidence="5 6" key="1">
    <citation type="submission" date="2019-06" db="EMBL/GenBank/DDBJ databases">
        <authorList>
            <person name="Meng X."/>
        </authorList>
    </citation>
    <scope>NUCLEOTIDE SEQUENCE [LARGE SCALE GENOMIC DNA]</scope>
    <source>
        <strain evidence="5 6">M625</strain>
    </source>
</reference>
<name>A0A504JEM3_9FLAO</name>
<dbReference type="CDD" id="cd00188">
    <property type="entry name" value="TOPRIM"/>
    <property type="match status" value="1"/>
</dbReference>
<dbReference type="EMBL" id="VFWZ01000003">
    <property type="protein sequence ID" value="TPN86073.1"/>
    <property type="molecule type" value="Genomic_DNA"/>
</dbReference>
<evidence type="ECO:0000313" key="5">
    <source>
        <dbReference type="EMBL" id="TPN86073.1"/>
    </source>
</evidence>
<protein>
    <submittedName>
        <fullName evidence="5">DNA primase</fullName>
    </submittedName>
</protein>
<accession>A0A504JEM3</accession>
<sequence length="284" mass="33186">MKTTKLTCEKARNISIVQTLGKLGHFPKRETEKEAWFLSPFRKETQASFKVSKQLNRWYDHGEGFGGNVIDLIIKSQKCTIKEALYFLSQDHFFSFHQRTVTKKEEIKKDYEILKVKKLENQALLEYLISRSIDLEIAQKYCQEIYYRNNYKNYFSISFKNDQDGYELRNKYFKGCLGKKAVTTLGNDSDCICVFEGFMDFLSYKTLYKSVKLDEDYIICNSTSLVKSITSKLQYYHTVYACLDNDNTGNKATSFLKENHNGVFDCSILYKSHNDINDYLIGKS</sequence>
<keyword evidence="2" id="KW-0863">Zinc-finger</keyword>
<proteinExistence type="predicted"/>
<dbReference type="SUPFAM" id="SSF56731">
    <property type="entry name" value="DNA primase core"/>
    <property type="match status" value="1"/>
</dbReference>
<dbReference type="PANTHER" id="PTHR30313">
    <property type="entry name" value="DNA PRIMASE"/>
    <property type="match status" value="1"/>
</dbReference>
<dbReference type="AlphaFoldDB" id="A0A504JEM3"/>